<dbReference type="GO" id="GO:0006261">
    <property type="term" value="P:DNA-templated DNA replication"/>
    <property type="evidence" value="ECO:0007669"/>
    <property type="project" value="InterPro"/>
</dbReference>
<dbReference type="InterPro" id="IPR016266">
    <property type="entry name" value="POLE2"/>
</dbReference>
<dbReference type="GO" id="GO:0008622">
    <property type="term" value="C:epsilon DNA polymerase complex"/>
    <property type="evidence" value="ECO:0007669"/>
    <property type="project" value="InterPro"/>
</dbReference>
<dbReference type="OrthoDB" id="10254730at2759"/>
<dbReference type="EMBL" id="QKRW01000008">
    <property type="protein sequence ID" value="RAL65874.1"/>
    <property type="molecule type" value="Genomic_DNA"/>
</dbReference>
<organism evidence="1 2">
    <name type="scientific">Monilinia fructigena</name>
    <dbReference type="NCBI Taxonomy" id="38457"/>
    <lineage>
        <taxon>Eukaryota</taxon>
        <taxon>Fungi</taxon>
        <taxon>Dikarya</taxon>
        <taxon>Ascomycota</taxon>
        <taxon>Pezizomycotina</taxon>
        <taxon>Leotiomycetes</taxon>
        <taxon>Helotiales</taxon>
        <taxon>Sclerotiniaceae</taxon>
        <taxon>Monilinia</taxon>
    </lineage>
</organism>
<protein>
    <submittedName>
        <fullName evidence="1">Uncharacterized protein</fullName>
    </submittedName>
</protein>
<keyword evidence="2" id="KW-1185">Reference proteome</keyword>
<proteinExistence type="predicted"/>
<dbReference type="PANTHER" id="PTHR12708">
    <property type="entry name" value="DNA POLYMERASE EPSILON SUBUNIT B"/>
    <property type="match status" value="1"/>
</dbReference>
<comment type="caution">
    <text evidence="1">The sequence shown here is derived from an EMBL/GenBank/DDBJ whole genome shotgun (WGS) entry which is preliminary data.</text>
</comment>
<sequence>MLLGLLSISPTGTLTINDLTGSIALDLTHAKAIPEDGAWFTPGMMVLVDGTYEEDETGASSRLGGNGGVGGTISGTFIGFFIGHSSLRAPSCLLLAQQVKEIPQLVVASAGWTSLA</sequence>
<dbReference type="GO" id="GO:0042276">
    <property type="term" value="P:error-prone translesion synthesis"/>
    <property type="evidence" value="ECO:0007669"/>
    <property type="project" value="TreeGrafter"/>
</dbReference>
<evidence type="ECO:0000313" key="1">
    <source>
        <dbReference type="EMBL" id="RAL65874.1"/>
    </source>
</evidence>
<reference evidence="1 2" key="1">
    <citation type="submission" date="2018-06" db="EMBL/GenBank/DDBJ databases">
        <title>Genome Sequence of the Brown Rot Fungal Pathogen Monilinia fructigena.</title>
        <authorList>
            <person name="Landi L."/>
            <person name="De Miccolis Angelini R.M."/>
            <person name="Pollastro S."/>
            <person name="Abate D."/>
            <person name="Faretra F."/>
            <person name="Romanazzi G."/>
        </authorList>
    </citation>
    <scope>NUCLEOTIDE SEQUENCE [LARGE SCALE GENOMIC DNA]</scope>
    <source>
        <strain evidence="1 2">Mfrg269</strain>
    </source>
</reference>
<name>A0A395J192_9HELO</name>
<gene>
    <name evidence="1" type="ORF">DID88_005537</name>
</gene>
<dbReference type="Proteomes" id="UP000249056">
    <property type="component" value="Unassembled WGS sequence"/>
</dbReference>
<dbReference type="AlphaFoldDB" id="A0A395J192"/>
<evidence type="ECO:0000313" key="2">
    <source>
        <dbReference type="Proteomes" id="UP000249056"/>
    </source>
</evidence>
<dbReference type="PANTHER" id="PTHR12708:SF0">
    <property type="entry name" value="DNA POLYMERASE EPSILON SUBUNIT 2"/>
    <property type="match status" value="1"/>
</dbReference>
<dbReference type="GO" id="GO:0003677">
    <property type="term" value="F:DNA binding"/>
    <property type="evidence" value="ECO:0007669"/>
    <property type="project" value="InterPro"/>
</dbReference>
<accession>A0A395J192</accession>